<dbReference type="AlphaFoldDB" id="A0A2G9QK58"/>
<accession>A0A2G9QK58</accession>
<gene>
    <name evidence="1" type="ORF">AB205_0147540</name>
</gene>
<protein>
    <submittedName>
        <fullName evidence="1">Uncharacterized protein</fullName>
    </submittedName>
</protein>
<evidence type="ECO:0000313" key="1">
    <source>
        <dbReference type="EMBL" id="PIO15947.1"/>
    </source>
</evidence>
<organism evidence="1 2">
    <name type="scientific">Aquarana catesbeiana</name>
    <name type="common">American bullfrog</name>
    <name type="synonym">Rana catesbeiana</name>
    <dbReference type="NCBI Taxonomy" id="8400"/>
    <lineage>
        <taxon>Eukaryota</taxon>
        <taxon>Metazoa</taxon>
        <taxon>Chordata</taxon>
        <taxon>Craniata</taxon>
        <taxon>Vertebrata</taxon>
        <taxon>Euteleostomi</taxon>
        <taxon>Amphibia</taxon>
        <taxon>Batrachia</taxon>
        <taxon>Anura</taxon>
        <taxon>Neobatrachia</taxon>
        <taxon>Ranoidea</taxon>
        <taxon>Ranidae</taxon>
        <taxon>Aquarana</taxon>
    </lineage>
</organism>
<sequence>MLTLGMGSGGKSTFSLPICVHLQNLASTGVTSPHLVKARSTQL</sequence>
<proteinExistence type="predicted"/>
<evidence type="ECO:0000313" key="2">
    <source>
        <dbReference type="Proteomes" id="UP000228934"/>
    </source>
</evidence>
<dbReference type="EMBL" id="KV966473">
    <property type="protein sequence ID" value="PIO15947.1"/>
    <property type="molecule type" value="Genomic_DNA"/>
</dbReference>
<dbReference type="Proteomes" id="UP000228934">
    <property type="component" value="Unassembled WGS sequence"/>
</dbReference>
<keyword evidence="2" id="KW-1185">Reference proteome</keyword>
<reference evidence="2" key="1">
    <citation type="journal article" date="2017" name="Nat. Commun.">
        <title>The North American bullfrog draft genome provides insight into hormonal regulation of long noncoding RNA.</title>
        <authorList>
            <person name="Hammond S.A."/>
            <person name="Warren R.L."/>
            <person name="Vandervalk B.P."/>
            <person name="Kucuk E."/>
            <person name="Khan H."/>
            <person name="Gibb E.A."/>
            <person name="Pandoh P."/>
            <person name="Kirk H."/>
            <person name="Zhao Y."/>
            <person name="Jones M."/>
            <person name="Mungall A.J."/>
            <person name="Coope R."/>
            <person name="Pleasance S."/>
            <person name="Moore R.A."/>
            <person name="Holt R.A."/>
            <person name="Round J.M."/>
            <person name="Ohora S."/>
            <person name="Walle B.V."/>
            <person name="Veldhoen N."/>
            <person name="Helbing C.C."/>
            <person name="Birol I."/>
        </authorList>
    </citation>
    <scope>NUCLEOTIDE SEQUENCE [LARGE SCALE GENOMIC DNA]</scope>
</reference>
<name>A0A2G9QK58_AQUCT</name>